<dbReference type="InterPro" id="IPR001940">
    <property type="entry name" value="Peptidase_S1C"/>
</dbReference>
<keyword evidence="6" id="KW-1185">Reference proteome</keyword>
<keyword evidence="2" id="KW-0378">Hydrolase</keyword>
<sequence length="315" mass="30493">MTASWNGLGSPAGPRFTDTPPPAGGNASGWPRTPAPSPPPPVRTLFATTGPPPGSDGPVPQRVPEPPRRRGARLPAVLLVAVLAGGLGGAGVATYLQQDDPAPLVAAATGAPSAPAPSGGSVVAGQEATETAAARVLPSVVEVRTGSGSGSGFVLDAAGHVVTNHHVIDGAGSVSLRLPDGSRVAAEIVGSDPETDIAVLRADPAGLRPVELGSSVSLRIGQSVLAIGSPLGLSGTVTAGIISATDRGSGGGLVQTDASINPGNSGGPLVDLDGRVIGVNTSIATLSRGGGNIGIGFAVPIDGAVTTARDIIAGG</sequence>
<dbReference type="InterPro" id="IPR009003">
    <property type="entry name" value="Peptidase_S1_PA"/>
</dbReference>
<evidence type="ECO:0000313" key="6">
    <source>
        <dbReference type="Proteomes" id="UP000460221"/>
    </source>
</evidence>
<feature type="region of interest" description="Disordered" evidence="3">
    <location>
        <begin position="1"/>
        <end position="70"/>
    </location>
</feature>
<dbReference type="RefSeq" id="WP_154767129.1">
    <property type="nucleotide sequence ID" value="NZ_WLYK01000001.1"/>
</dbReference>
<protein>
    <submittedName>
        <fullName evidence="5">Trypsin-like serine protease</fullName>
    </submittedName>
</protein>
<feature type="compositionally biased region" description="Pro residues" evidence="3">
    <location>
        <begin position="33"/>
        <end position="42"/>
    </location>
</feature>
<keyword evidence="4" id="KW-0472">Membrane</keyword>
<evidence type="ECO:0000313" key="5">
    <source>
        <dbReference type="EMBL" id="MTD13234.1"/>
    </source>
</evidence>
<name>A0A7K1FK48_9ACTN</name>
<dbReference type="AlphaFoldDB" id="A0A7K1FK48"/>
<dbReference type="PRINTS" id="PR00834">
    <property type="entry name" value="PROTEASES2C"/>
</dbReference>
<proteinExistence type="predicted"/>
<dbReference type="GO" id="GO:0006508">
    <property type="term" value="P:proteolysis"/>
    <property type="evidence" value="ECO:0007669"/>
    <property type="project" value="UniProtKB-KW"/>
</dbReference>
<dbReference type="InterPro" id="IPR051201">
    <property type="entry name" value="Chloro_Bact_Ser_Proteases"/>
</dbReference>
<dbReference type="PANTHER" id="PTHR43343">
    <property type="entry name" value="PEPTIDASE S12"/>
    <property type="match status" value="1"/>
</dbReference>
<keyword evidence="4" id="KW-1133">Transmembrane helix</keyword>
<evidence type="ECO:0000256" key="3">
    <source>
        <dbReference type="SAM" id="MobiDB-lite"/>
    </source>
</evidence>
<comment type="caution">
    <text evidence="5">The sequence shown here is derived from an EMBL/GenBank/DDBJ whole genome shotgun (WGS) entry which is preliminary data.</text>
</comment>
<dbReference type="PANTHER" id="PTHR43343:SF3">
    <property type="entry name" value="PROTEASE DO-LIKE 8, CHLOROPLASTIC"/>
    <property type="match status" value="1"/>
</dbReference>
<dbReference type="Gene3D" id="2.40.10.120">
    <property type="match status" value="1"/>
</dbReference>
<accession>A0A7K1FK48</accession>
<feature type="transmembrane region" description="Helical" evidence="4">
    <location>
        <begin position="76"/>
        <end position="96"/>
    </location>
</feature>
<dbReference type="SUPFAM" id="SSF50494">
    <property type="entry name" value="Trypsin-like serine proteases"/>
    <property type="match status" value="1"/>
</dbReference>
<reference evidence="5 6" key="1">
    <citation type="submission" date="2019-11" db="EMBL/GenBank/DDBJ databases">
        <authorList>
            <person name="Jiang L.-Q."/>
        </authorList>
    </citation>
    <scope>NUCLEOTIDE SEQUENCE [LARGE SCALE GENOMIC DNA]</scope>
    <source>
        <strain evidence="5 6">YIM 132087</strain>
    </source>
</reference>
<evidence type="ECO:0000256" key="4">
    <source>
        <dbReference type="SAM" id="Phobius"/>
    </source>
</evidence>
<dbReference type="EMBL" id="WLYK01000001">
    <property type="protein sequence ID" value="MTD13234.1"/>
    <property type="molecule type" value="Genomic_DNA"/>
</dbReference>
<keyword evidence="1 5" id="KW-0645">Protease</keyword>
<dbReference type="GO" id="GO:0004252">
    <property type="term" value="F:serine-type endopeptidase activity"/>
    <property type="evidence" value="ECO:0007669"/>
    <property type="project" value="InterPro"/>
</dbReference>
<evidence type="ECO:0000256" key="1">
    <source>
        <dbReference type="ARBA" id="ARBA00022670"/>
    </source>
</evidence>
<dbReference type="Pfam" id="PF13365">
    <property type="entry name" value="Trypsin_2"/>
    <property type="match status" value="1"/>
</dbReference>
<dbReference type="Proteomes" id="UP000460221">
    <property type="component" value="Unassembled WGS sequence"/>
</dbReference>
<organism evidence="5 6">
    <name type="scientific">Nakamurella alba</name>
    <dbReference type="NCBI Taxonomy" id="2665158"/>
    <lineage>
        <taxon>Bacteria</taxon>
        <taxon>Bacillati</taxon>
        <taxon>Actinomycetota</taxon>
        <taxon>Actinomycetes</taxon>
        <taxon>Nakamurellales</taxon>
        <taxon>Nakamurellaceae</taxon>
        <taxon>Nakamurella</taxon>
    </lineage>
</organism>
<keyword evidence="4" id="KW-0812">Transmembrane</keyword>
<evidence type="ECO:0000256" key="2">
    <source>
        <dbReference type="ARBA" id="ARBA00022801"/>
    </source>
</evidence>
<gene>
    <name evidence="5" type="ORF">GIS00_04640</name>
</gene>